<evidence type="ECO:0000259" key="4">
    <source>
        <dbReference type="Pfam" id="PF20155"/>
    </source>
</evidence>
<feature type="coiled-coil region" evidence="1">
    <location>
        <begin position="572"/>
        <end position="599"/>
    </location>
</feature>
<evidence type="ECO:0000259" key="3">
    <source>
        <dbReference type="Pfam" id="PF09718"/>
    </source>
</evidence>
<reference evidence="5 6" key="1">
    <citation type="submission" date="2015-05" db="EMBL/GenBank/DDBJ databases">
        <title>Draft genome sequence of Lampropedia sp. CT6, isolated from the microbial mat of a hot water spring, located at Manikaran, India.</title>
        <authorList>
            <person name="Tripathi C."/>
            <person name="Rani P."/>
            <person name="Mahato N.K."/>
            <person name="Lal R."/>
        </authorList>
    </citation>
    <scope>NUCLEOTIDE SEQUENCE [LARGE SCALE GENOMIC DNA]</scope>
    <source>
        <strain evidence="5 6">CT6</strain>
    </source>
</reference>
<dbReference type="Pfam" id="PF20155">
    <property type="entry name" value="TMP_3"/>
    <property type="match status" value="1"/>
</dbReference>
<name>A0A0U1PYE0_9BURK</name>
<dbReference type="STRING" id="1610491.AAV94_11130"/>
<gene>
    <name evidence="5" type="ORF">AAV94_11130</name>
</gene>
<dbReference type="InterPro" id="IPR006431">
    <property type="entry name" value="Phage_tape_meas_C"/>
</dbReference>
<evidence type="ECO:0000256" key="1">
    <source>
        <dbReference type="SAM" id="Coils"/>
    </source>
</evidence>
<feature type="compositionally biased region" description="Low complexity" evidence="2">
    <location>
        <begin position="408"/>
        <end position="419"/>
    </location>
</feature>
<evidence type="ECO:0000256" key="2">
    <source>
        <dbReference type="SAM" id="MobiDB-lite"/>
    </source>
</evidence>
<feature type="domain" description="Tape measure protein N-terminal" evidence="4">
    <location>
        <begin position="102"/>
        <end position="290"/>
    </location>
</feature>
<accession>A0A0U1PYE0</accession>
<feature type="region of interest" description="Disordered" evidence="2">
    <location>
        <begin position="858"/>
        <end position="878"/>
    </location>
</feature>
<feature type="domain" description="Bacteriophage tail tape measure C-terminal" evidence="3">
    <location>
        <begin position="636"/>
        <end position="709"/>
    </location>
</feature>
<dbReference type="Pfam" id="PF09718">
    <property type="entry name" value="Tape_meas_lam_C"/>
    <property type="match status" value="1"/>
</dbReference>
<evidence type="ECO:0000313" key="6">
    <source>
        <dbReference type="Proteomes" id="UP000050580"/>
    </source>
</evidence>
<dbReference type="NCBIfam" id="TIGR02675">
    <property type="entry name" value="tape_meas_nterm"/>
    <property type="match status" value="1"/>
</dbReference>
<dbReference type="AlphaFoldDB" id="A0A0U1PYE0"/>
<evidence type="ECO:0000313" key="5">
    <source>
        <dbReference type="EMBL" id="KKW67385.1"/>
    </source>
</evidence>
<comment type="caution">
    <text evidence="5">The sequence shown here is derived from an EMBL/GenBank/DDBJ whole genome shotgun (WGS) entry which is preliminary data.</text>
</comment>
<dbReference type="OrthoDB" id="363355at2"/>
<sequence>MWVLLFLEAVMSEQVGAIYYTVEADTEKLLSGSKKVDASLDDLNKTLGKTDKASSKASMRMRETAKAAREVAIGADQASKAWSTFSKVVAAYLSMRTLSYLAELADVYGQNADRIRNATKNTEDYEKVQARLLQTANGTYRSLAEAQEVFLSTSRVLQDLGYSLDEVLDISDSLSYAFVRDAARADQATSAMDAYSKALAKGKIDADAWASIIAASDSIIQSVANATGRTTLEIQRLGAEGKLSIEALNEGLRQSLAENKAAADAMSVSTRDATVQMRNALTVFAGKVNEASGASNIFTETVGEMARTLQDPATINAAVDMANGIVTALNTIIKGMRNTVRIAKWFGEELAARLHGAAIGDIVRLEEEERVLRKRLNSWYSFALDREELQRRLDKNLSNQRATREIAAAYAPRSSAAPSTVPSNPTAPRIVSAEAPGKPRNPKNSPANKELRETIRLQEQLAKAGASYLLNLQERVGEVDKLSHSERLYYDIAAGTMTLTAKELEQARELARVLDEREKSRKAEADVLNILNAELSAQRQLMSEIAGYDADIAGMSMGDQARADMEARLQLQQQFAQRMQQIEDQRRQALAQADESEHERIRKMYDDVLKIEQDYQGKSLAAYDEYIQRKREADTDWSTGAKRAWENYVEQSQNAASQADNAMSNWLQGTEDALVNFVQTGKLSFRDLANSIIADLARIAAKQMITGLIGNIFGSFAGGWQAAGVQTSGAVTTGIAGGSITTTNLPPAPGRANGGPVGANKLYRVNERGQPEVLNVSGRQYLLMGNQSGNVTAMGRGSSGGGGGWSGASDVRVVIENMGQPLQATSARLETDGMGQVLRVVVEQATQRAVAAVTNSIASGQGGPHQALNSRYAMQPRR</sequence>
<dbReference type="InterPro" id="IPR013491">
    <property type="entry name" value="Tape_meas_N"/>
</dbReference>
<keyword evidence="1" id="KW-0175">Coiled coil</keyword>
<protein>
    <submittedName>
        <fullName evidence="5">Uncharacterized protein</fullName>
    </submittedName>
</protein>
<proteinExistence type="predicted"/>
<organism evidence="5 6">
    <name type="scientific">Lampropedia cohaerens</name>
    <dbReference type="NCBI Taxonomy" id="1610491"/>
    <lineage>
        <taxon>Bacteria</taxon>
        <taxon>Pseudomonadati</taxon>
        <taxon>Pseudomonadota</taxon>
        <taxon>Betaproteobacteria</taxon>
        <taxon>Burkholderiales</taxon>
        <taxon>Comamonadaceae</taxon>
        <taxon>Lampropedia</taxon>
    </lineage>
</organism>
<dbReference type="EMBL" id="LBNQ01000033">
    <property type="protein sequence ID" value="KKW67385.1"/>
    <property type="molecule type" value="Genomic_DNA"/>
</dbReference>
<dbReference type="Proteomes" id="UP000050580">
    <property type="component" value="Unassembled WGS sequence"/>
</dbReference>
<keyword evidence="6" id="KW-1185">Reference proteome</keyword>
<feature type="region of interest" description="Disordered" evidence="2">
    <location>
        <begin position="408"/>
        <end position="450"/>
    </location>
</feature>